<dbReference type="EMBL" id="BARX01000011">
    <property type="protein sequence ID" value="GAD01856.1"/>
    <property type="molecule type" value="Genomic_DNA"/>
</dbReference>
<proteinExistence type="predicted"/>
<comment type="caution">
    <text evidence="2">The sequence shown here is derived from an EMBL/GenBank/DDBJ whole genome shotgun (WGS) entry which is preliminary data.</text>
</comment>
<feature type="chain" id="PRO_5004478907" description="Solute-binding protein family 3/N-terminal domain-containing protein" evidence="1">
    <location>
        <begin position="26"/>
        <end position="271"/>
    </location>
</feature>
<organism evidence="2 3">
    <name type="scientific">Agarivorans albus MKT 106</name>
    <dbReference type="NCBI Taxonomy" id="1331007"/>
    <lineage>
        <taxon>Bacteria</taxon>
        <taxon>Pseudomonadati</taxon>
        <taxon>Pseudomonadota</taxon>
        <taxon>Gammaproteobacteria</taxon>
        <taxon>Alteromonadales</taxon>
        <taxon>Alteromonadaceae</taxon>
        <taxon>Agarivorans</taxon>
    </lineage>
</organism>
<keyword evidence="3" id="KW-1185">Reference proteome</keyword>
<evidence type="ECO:0008006" key="4">
    <source>
        <dbReference type="Google" id="ProtNLM"/>
    </source>
</evidence>
<dbReference type="Proteomes" id="UP000014461">
    <property type="component" value="Unassembled WGS sequence"/>
</dbReference>
<dbReference type="RefSeq" id="WP_016401624.1">
    <property type="nucleotide sequence ID" value="NZ_BARX01000011.1"/>
</dbReference>
<evidence type="ECO:0000313" key="3">
    <source>
        <dbReference type="Proteomes" id="UP000014461"/>
    </source>
</evidence>
<reference evidence="2" key="1">
    <citation type="journal article" date="2013" name="Genome Announc.">
        <title>Draft Genome Sequence of Agarivorans albus Strain MKT 106T, an Agarolytic Marine Bacterium.</title>
        <authorList>
            <person name="Yasuike M."/>
            <person name="Nakamura Y."/>
            <person name="Kai W."/>
            <person name="Fujiwara A."/>
            <person name="Fukui Y."/>
            <person name="Satomi M."/>
            <person name="Sano M."/>
        </authorList>
    </citation>
    <scope>NUCLEOTIDE SEQUENCE [LARGE SCALE GENOMIC DNA]</scope>
</reference>
<accession>R9PT60</accession>
<keyword evidence="1" id="KW-0732">Signal</keyword>
<gene>
    <name evidence="2" type="ORF">AALB_1936</name>
</gene>
<name>R9PT60_AGAAL</name>
<evidence type="ECO:0000313" key="2">
    <source>
        <dbReference type="EMBL" id="GAD01856.1"/>
    </source>
</evidence>
<dbReference type="OrthoDB" id="547680at2"/>
<evidence type="ECO:0000256" key="1">
    <source>
        <dbReference type="SAM" id="SignalP"/>
    </source>
</evidence>
<feature type="signal peptide" evidence="1">
    <location>
        <begin position="1"/>
        <end position="25"/>
    </location>
</feature>
<dbReference type="SUPFAM" id="SSF53850">
    <property type="entry name" value="Periplasmic binding protein-like II"/>
    <property type="match status" value="1"/>
</dbReference>
<sequence>MQPWAQQTLATALLLGLLLPYDAMADNPQTISYPKFSQRSEYFEKVLALALAKTEQEYGIANLQPFERELSNERLRRYLQDKQYIDVMWSTATKQRNKTLRPVKFDLLQGLGQYRFLLVQAGDSKRFENIKTLRQLRQFSAGSGTYWSDTKVMRYNGIEPVTSVNHSLLPMLAAGRFDYLSRGAHEVWSELAAHTNQFELLDNVVLKYTCRYFFYVNKDNIELAERLEKGLYLALNDGSYNQLFFSESDFKQGWDKLNQLAPASIITLNPP</sequence>
<protein>
    <recommendedName>
        <fullName evidence="4">Solute-binding protein family 3/N-terminal domain-containing protein</fullName>
    </recommendedName>
</protein>
<dbReference type="STRING" id="1331007.AALB_1936"/>
<dbReference type="AlphaFoldDB" id="R9PT60"/>